<sequence length="166" mass="18112">MTSPVLNIADARGFDNDFGGSETFGARLAPMGDALGAKDLGVMYMEVQPGKRAFPFHNHHAKEEMFIILEGTGTYRFGEASHPIRKGDICSAPKGGQETAHQIINTGEVVLKYLSLSTKLDPDIVEYPDSGKFAALAIGEGNSFDTAHIRFIGRMEDTRDYLEGEE</sequence>
<dbReference type="SUPFAM" id="SSF51182">
    <property type="entry name" value="RmlC-like cupins"/>
    <property type="match status" value="1"/>
</dbReference>
<dbReference type="Gene3D" id="2.60.120.10">
    <property type="entry name" value="Jelly Rolls"/>
    <property type="match status" value="1"/>
</dbReference>
<reference evidence="3 4" key="1">
    <citation type="submission" date="2020-08" db="EMBL/GenBank/DDBJ databases">
        <title>Genomic Encyclopedia of Type Strains, Phase IV (KMG-IV): sequencing the most valuable type-strain genomes for metagenomic binning, comparative biology and taxonomic classification.</title>
        <authorList>
            <person name="Goeker M."/>
        </authorList>
    </citation>
    <scope>NUCLEOTIDE SEQUENCE [LARGE SCALE GENOMIC DNA]</scope>
    <source>
        <strain evidence="3 4">DSM 103377</strain>
    </source>
</reference>
<feature type="domain" description="Cupin type-2" evidence="2">
    <location>
        <begin position="44"/>
        <end position="115"/>
    </location>
</feature>
<dbReference type="CDD" id="cd02224">
    <property type="entry name" value="cupin_SPO2919-like"/>
    <property type="match status" value="1"/>
</dbReference>
<dbReference type="PANTHER" id="PTHR35848">
    <property type="entry name" value="OXALATE-BINDING PROTEIN"/>
    <property type="match status" value="1"/>
</dbReference>
<protein>
    <submittedName>
        <fullName evidence="3">Putative cupin superfamily protein</fullName>
    </submittedName>
</protein>
<dbReference type="AlphaFoldDB" id="A0A840WJW6"/>
<comment type="caution">
    <text evidence="3">The sequence shown here is derived from an EMBL/GenBank/DDBJ whole genome shotgun (WGS) entry which is preliminary data.</text>
</comment>
<proteinExistence type="predicted"/>
<evidence type="ECO:0000313" key="4">
    <source>
        <dbReference type="Proteomes" id="UP000553766"/>
    </source>
</evidence>
<evidence type="ECO:0000256" key="1">
    <source>
        <dbReference type="ARBA" id="ARBA00022723"/>
    </source>
</evidence>
<keyword evidence="1" id="KW-0479">Metal-binding</keyword>
<gene>
    <name evidence="3" type="ORF">FHS89_000827</name>
</gene>
<dbReference type="InterPro" id="IPR051610">
    <property type="entry name" value="GPI/OXD"/>
</dbReference>
<dbReference type="InterPro" id="IPR014710">
    <property type="entry name" value="RmlC-like_jellyroll"/>
</dbReference>
<dbReference type="Proteomes" id="UP000553766">
    <property type="component" value="Unassembled WGS sequence"/>
</dbReference>
<name>A0A840WJW6_9RHOB</name>
<evidence type="ECO:0000313" key="3">
    <source>
        <dbReference type="EMBL" id="MBB5514821.1"/>
    </source>
</evidence>
<dbReference type="InterPro" id="IPR011051">
    <property type="entry name" value="RmlC_Cupin_sf"/>
</dbReference>
<dbReference type="RefSeq" id="WP_184008819.1">
    <property type="nucleotide sequence ID" value="NZ_JACIJS010000002.1"/>
</dbReference>
<dbReference type="InterPro" id="IPR013096">
    <property type="entry name" value="Cupin_2"/>
</dbReference>
<keyword evidence="4" id="KW-1185">Reference proteome</keyword>
<dbReference type="GO" id="GO:0046872">
    <property type="term" value="F:metal ion binding"/>
    <property type="evidence" value="ECO:0007669"/>
    <property type="project" value="UniProtKB-KW"/>
</dbReference>
<dbReference type="EMBL" id="JACIJS010000002">
    <property type="protein sequence ID" value="MBB5514821.1"/>
    <property type="molecule type" value="Genomic_DNA"/>
</dbReference>
<accession>A0A840WJW6</accession>
<evidence type="ECO:0000259" key="2">
    <source>
        <dbReference type="Pfam" id="PF07883"/>
    </source>
</evidence>
<dbReference type="Pfam" id="PF07883">
    <property type="entry name" value="Cupin_2"/>
    <property type="match status" value="1"/>
</dbReference>
<organism evidence="3 4">
    <name type="scientific">Rubricella aquisinus</name>
    <dbReference type="NCBI Taxonomy" id="2028108"/>
    <lineage>
        <taxon>Bacteria</taxon>
        <taxon>Pseudomonadati</taxon>
        <taxon>Pseudomonadota</taxon>
        <taxon>Alphaproteobacteria</taxon>
        <taxon>Rhodobacterales</taxon>
        <taxon>Paracoccaceae</taxon>
        <taxon>Rubricella</taxon>
    </lineage>
</organism>
<dbReference type="PANTHER" id="PTHR35848:SF6">
    <property type="entry name" value="CUPIN TYPE-2 DOMAIN-CONTAINING PROTEIN"/>
    <property type="match status" value="1"/>
</dbReference>